<dbReference type="Gene3D" id="3.60.140.10">
    <property type="entry name" value="CNF1/YfiH-like putative cysteine hydrolases"/>
    <property type="match status" value="1"/>
</dbReference>
<gene>
    <name evidence="11" type="ORF">A2Z11_00480</name>
</gene>
<comment type="catalytic activity">
    <reaction evidence="7">
        <text>adenosine + H2O + H(+) = inosine + NH4(+)</text>
        <dbReference type="Rhea" id="RHEA:24408"/>
        <dbReference type="ChEBI" id="CHEBI:15377"/>
        <dbReference type="ChEBI" id="CHEBI:15378"/>
        <dbReference type="ChEBI" id="CHEBI:16335"/>
        <dbReference type="ChEBI" id="CHEBI:17596"/>
        <dbReference type="ChEBI" id="CHEBI:28938"/>
        <dbReference type="EC" id="3.5.4.4"/>
    </reaction>
    <physiologicalReaction direction="left-to-right" evidence="7">
        <dbReference type="Rhea" id="RHEA:24409"/>
    </physiologicalReaction>
</comment>
<dbReference type="InterPro" id="IPR011324">
    <property type="entry name" value="Cytotoxic_necrot_fac-like_cat"/>
</dbReference>
<dbReference type="CDD" id="cd16833">
    <property type="entry name" value="YfiH"/>
    <property type="match status" value="1"/>
</dbReference>
<dbReference type="AlphaFoldDB" id="A0A1G1WEY8"/>
<evidence type="ECO:0000313" key="12">
    <source>
        <dbReference type="Proteomes" id="UP000176389"/>
    </source>
</evidence>
<dbReference type="EMBL" id="MHCS01000027">
    <property type="protein sequence ID" value="OGY26265.1"/>
    <property type="molecule type" value="Genomic_DNA"/>
</dbReference>
<dbReference type="NCBIfam" id="TIGR00726">
    <property type="entry name" value="peptidoglycan editing factor PgeF"/>
    <property type="match status" value="1"/>
</dbReference>
<dbReference type="Pfam" id="PF02578">
    <property type="entry name" value="Cu-oxidase_4"/>
    <property type="match status" value="1"/>
</dbReference>
<evidence type="ECO:0000256" key="3">
    <source>
        <dbReference type="ARBA" id="ARBA00022679"/>
    </source>
</evidence>
<evidence type="ECO:0000256" key="10">
    <source>
        <dbReference type="RuleBase" id="RU361274"/>
    </source>
</evidence>
<evidence type="ECO:0000256" key="4">
    <source>
        <dbReference type="ARBA" id="ARBA00022723"/>
    </source>
</evidence>
<proteinExistence type="inferred from homology"/>
<accession>A0A1G1WEY8</accession>
<dbReference type="InterPro" id="IPR038371">
    <property type="entry name" value="Cu_polyphenol_OxRdtase_sf"/>
</dbReference>
<comment type="catalytic activity">
    <reaction evidence="8">
        <text>adenosine + phosphate = alpha-D-ribose 1-phosphate + adenine</text>
        <dbReference type="Rhea" id="RHEA:27642"/>
        <dbReference type="ChEBI" id="CHEBI:16335"/>
        <dbReference type="ChEBI" id="CHEBI:16708"/>
        <dbReference type="ChEBI" id="CHEBI:43474"/>
        <dbReference type="ChEBI" id="CHEBI:57720"/>
        <dbReference type="EC" id="2.4.2.1"/>
    </reaction>
    <physiologicalReaction direction="left-to-right" evidence="8">
        <dbReference type="Rhea" id="RHEA:27643"/>
    </physiologicalReaction>
</comment>
<dbReference type="GO" id="GO:0005507">
    <property type="term" value="F:copper ion binding"/>
    <property type="evidence" value="ECO:0007669"/>
    <property type="project" value="TreeGrafter"/>
</dbReference>
<dbReference type="PANTHER" id="PTHR30616">
    <property type="entry name" value="UNCHARACTERIZED PROTEIN YFIH"/>
    <property type="match status" value="1"/>
</dbReference>
<evidence type="ECO:0000256" key="9">
    <source>
        <dbReference type="ARBA" id="ARBA00049893"/>
    </source>
</evidence>
<comment type="catalytic activity">
    <reaction evidence="1">
        <text>inosine + phosphate = alpha-D-ribose 1-phosphate + hypoxanthine</text>
        <dbReference type="Rhea" id="RHEA:27646"/>
        <dbReference type="ChEBI" id="CHEBI:17368"/>
        <dbReference type="ChEBI" id="CHEBI:17596"/>
        <dbReference type="ChEBI" id="CHEBI:43474"/>
        <dbReference type="ChEBI" id="CHEBI:57720"/>
        <dbReference type="EC" id="2.4.2.1"/>
    </reaction>
    <physiologicalReaction direction="left-to-right" evidence="1">
        <dbReference type="Rhea" id="RHEA:27647"/>
    </physiologicalReaction>
</comment>
<keyword evidence="5" id="KW-0378">Hydrolase</keyword>
<dbReference type="STRING" id="1802596.A2Z11_00480"/>
<dbReference type="GO" id="GO:0016787">
    <property type="term" value="F:hydrolase activity"/>
    <property type="evidence" value="ECO:0007669"/>
    <property type="project" value="UniProtKB-KW"/>
</dbReference>
<evidence type="ECO:0000256" key="5">
    <source>
        <dbReference type="ARBA" id="ARBA00022801"/>
    </source>
</evidence>
<keyword evidence="4" id="KW-0479">Metal-binding</keyword>
<dbReference type="Proteomes" id="UP000176389">
    <property type="component" value="Unassembled WGS sequence"/>
</dbReference>
<comment type="catalytic activity">
    <reaction evidence="9">
        <text>S-methyl-5'-thioadenosine + phosphate = 5-(methylsulfanyl)-alpha-D-ribose 1-phosphate + adenine</text>
        <dbReference type="Rhea" id="RHEA:11852"/>
        <dbReference type="ChEBI" id="CHEBI:16708"/>
        <dbReference type="ChEBI" id="CHEBI:17509"/>
        <dbReference type="ChEBI" id="CHEBI:43474"/>
        <dbReference type="ChEBI" id="CHEBI:58533"/>
        <dbReference type="EC" id="2.4.2.28"/>
    </reaction>
    <physiologicalReaction direction="left-to-right" evidence="9">
        <dbReference type="Rhea" id="RHEA:11853"/>
    </physiologicalReaction>
</comment>
<reference evidence="11 12" key="1">
    <citation type="journal article" date="2016" name="Nat. Commun.">
        <title>Thousands of microbial genomes shed light on interconnected biogeochemical processes in an aquifer system.</title>
        <authorList>
            <person name="Anantharaman K."/>
            <person name="Brown C.T."/>
            <person name="Hug L.A."/>
            <person name="Sharon I."/>
            <person name="Castelle C.J."/>
            <person name="Probst A.J."/>
            <person name="Thomas B.C."/>
            <person name="Singh A."/>
            <person name="Wilkins M.J."/>
            <person name="Karaoz U."/>
            <person name="Brodie E.L."/>
            <person name="Williams K.H."/>
            <person name="Hubbard S.S."/>
            <person name="Banfield J.F."/>
        </authorList>
    </citation>
    <scope>NUCLEOTIDE SEQUENCE [LARGE SCALE GENOMIC DNA]</scope>
</reference>
<protein>
    <recommendedName>
        <fullName evidence="10">Purine nucleoside phosphorylase</fullName>
    </recommendedName>
</protein>
<evidence type="ECO:0000256" key="7">
    <source>
        <dbReference type="ARBA" id="ARBA00047989"/>
    </source>
</evidence>
<dbReference type="GO" id="GO:0017061">
    <property type="term" value="F:S-methyl-5-thioadenosine phosphorylase activity"/>
    <property type="evidence" value="ECO:0007669"/>
    <property type="project" value="UniProtKB-EC"/>
</dbReference>
<sequence length="248" mass="27000">MLVKSSDGIYTLNGFSNFKKLICGFSTKKLGDMSLGSGRKSDDGKVPINKFVKTLGAKNPKIVLAEQTHGNEIARVSKKNAGEKVKGSDGLITKDKNLFLTVFVADCLPIVAFDPKKQIVGIAHAGWRGTLKRIAGKLIKAFKEQGSRAQDILVGFGPGVEFCHYEVKRDVADKFKRSGQKKSIMESVSGKIYLDLKLANIEQLVATGVPRANLDVSLKACTYENKDLFSYRAGDKNKRFAAVIGLIG</sequence>
<name>A0A1G1WEY8_9BACT</name>
<evidence type="ECO:0000256" key="8">
    <source>
        <dbReference type="ARBA" id="ARBA00048968"/>
    </source>
</evidence>
<organism evidence="11 12">
    <name type="scientific">Candidatus Woykebacteria bacterium RBG_16_43_9</name>
    <dbReference type="NCBI Taxonomy" id="1802596"/>
    <lineage>
        <taxon>Bacteria</taxon>
        <taxon>Candidatus Woykeibacteriota</taxon>
    </lineage>
</organism>
<keyword evidence="6" id="KW-0862">Zinc</keyword>
<evidence type="ECO:0000313" key="11">
    <source>
        <dbReference type="EMBL" id="OGY26265.1"/>
    </source>
</evidence>
<evidence type="ECO:0000256" key="2">
    <source>
        <dbReference type="ARBA" id="ARBA00007353"/>
    </source>
</evidence>
<dbReference type="InterPro" id="IPR003730">
    <property type="entry name" value="Cu_polyphenol_OxRdtase"/>
</dbReference>
<comment type="caution">
    <text evidence="11">The sequence shown here is derived from an EMBL/GenBank/DDBJ whole genome shotgun (WGS) entry which is preliminary data.</text>
</comment>
<dbReference type="SUPFAM" id="SSF64438">
    <property type="entry name" value="CNF1/YfiH-like putative cysteine hydrolases"/>
    <property type="match status" value="1"/>
</dbReference>
<comment type="similarity">
    <text evidence="2 10">Belongs to the purine nucleoside phosphorylase YfiH/LACC1 family.</text>
</comment>
<evidence type="ECO:0000256" key="1">
    <source>
        <dbReference type="ARBA" id="ARBA00000553"/>
    </source>
</evidence>
<dbReference type="PANTHER" id="PTHR30616:SF2">
    <property type="entry name" value="PURINE NUCLEOSIDE PHOSPHORYLASE LACC1"/>
    <property type="match status" value="1"/>
</dbReference>
<keyword evidence="3" id="KW-0808">Transferase</keyword>
<evidence type="ECO:0000256" key="6">
    <source>
        <dbReference type="ARBA" id="ARBA00022833"/>
    </source>
</evidence>